<dbReference type="PROSITE" id="PS50109">
    <property type="entry name" value="HIS_KIN"/>
    <property type="match status" value="1"/>
</dbReference>
<feature type="transmembrane region" description="Helical" evidence="10">
    <location>
        <begin position="135"/>
        <end position="153"/>
    </location>
</feature>
<evidence type="ECO:0000256" key="2">
    <source>
        <dbReference type="ARBA" id="ARBA00004370"/>
    </source>
</evidence>
<evidence type="ECO:0000259" key="11">
    <source>
        <dbReference type="PROSITE" id="PS50109"/>
    </source>
</evidence>
<feature type="domain" description="Response regulatory" evidence="12">
    <location>
        <begin position="1141"/>
        <end position="1248"/>
    </location>
</feature>
<feature type="modified residue" description="4-aspartylphosphate" evidence="9">
    <location>
        <position position="1189"/>
    </location>
</feature>
<evidence type="ECO:0000259" key="12">
    <source>
        <dbReference type="PROSITE" id="PS50110"/>
    </source>
</evidence>
<comment type="catalytic activity">
    <reaction evidence="1">
        <text>ATP + protein L-histidine = ADP + protein N-phospho-L-histidine.</text>
        <dbReference type="EC" id="2.7.13.3"/>
    </reaction>
</comment>
<gene>
    <name evidence="14" type="ORF">DI565_07970</name>
</gene>
<dbReference type="SUPFAM" id="SSF55874">
    <property type="entry name" value="ATPase domain of HSP90 chaperone/DNA topoisomerase II/histidine kinase"/>
    <property type="match status" value="1"/>
</dbReference>
<proteinExistence type="predicted"/>
<dbReference type="PROSITE" id="PS50885">
    <property type="entry name" value="HAMP"/>
    <property type="match status" value="1"/>
</dbReference>
<keyword evidence="10" id="KW-1133">Transmembrane helix</keyword>
<evidence type="ECO:0000259" key="13">
    <source>
        <dbReference type="PROSITE" id="PS50885"/>
    </source>
</evidence>
<evidence type="ECO:0000256" key="1">
    <source>
        <dbReference type="ARBA" id="ARBA00000085"/>
    </source>
</evidence>
<dbReference type="PRINTS" id="PR00344">
    <property type="entry name" value="BCTRLSENSOR"/>
</dbReference>
<dbReference type="CDD" id="cd06225">
    <property type="entry name" value="HAMP"/>
    <property type="match status" value="1"/>
</dbReference>
<name>A0A2W5KJ27_ANCNO</name>
<keyword evidence="4 9" id="KW-0597">Phosphoprotein</keyword>
<dbReference type="PROSITE" id="PS50110">
    <property type="entry name" value="RESPONSE_REGULATORY"/>
    <property type="match status" value="2"/>
</dbReference>
<keyword evidence="7" id="KW-0902">Two-component regulatory system</keyword>
<dbReference type="SUPFAM" id="SSF55785">
    <property type="entry name" value="PYP-like sensor domain (PAS domain)"/>
    <property type="match status" value="1"/>
</dbReference>
<keyword evidence="6" id="KW-0418">Kinase</keyword>
<evidence type="ECO:0000256" key="7">
    <source>
        <dbReference type="ARBA" id="ARBA00023012"/>
    </source>
</evidence>
<dbReference type="GO" id="GO:0009927">
    <property type="term" value="F:histidine phosphotransfer kinase activity"/>
    <property type="evidence" value="ECO:0007669"/>
    <property type="project" value="TreeGrafter"/>
</dbReference>
<evidence type="ECO:0000256" key="5">
    <source>
        <dbReference type="ARBA" id="ARBA00022679"/>
    </source>
</evidence>
<dbReference type="SUPFAM" id="SSF47384">
    <property type="entry name" value="Homodimeric domain of signal transducing histidine kinase"/>
    <property type="match status" value="1"/>
</dbReference>
<evidence type="ECO:0000256" key="3">
    <source>
        <dbReference type="ARBA" id="ARBA00012438"/>
    </source>
</evidence>
<dbReference type="FunFam" id="3.30.565.10:FF:000006">
    <property type="entry name" value="Sensor histidine kinase WalK"/>
    <property type="match status" value="1"/>
</dbReference>
<dbReference type="Proteomes" id="UP000249577">
    <property type="component" value="Unassembled WGS sequence"/>
</dbReference>
<comment type="caution">
    <text evidence="14">The sequence shown here is derived from an EMBL/GenBank/DDBJ whole genome shotgun (WGS) entry which is preliminary data.</text>
</comment>
<dbReference type="SUPFAM" id="SSF158472">
    <property type="entry name" value="HAMP domain-like"/>
    <property type="match status" value="1"/>
</dbReference>
<feature type="transmembrane region" description="Helical" evidence="10">
    <location>
        <begin position="211"/>
        <end position="228"/>
    </location>
</feature>
<dbReference type="InterPro" id="IPR000014">
    <property type="entry name" value="PAS"/>
</dbReference>
<dbReference type="Gene3D" id="3.40.50.2300">
    <property type="match status" value="2"/>
</dbReference>
<dbReference type="InterPro" id="IPR036097">
    <property type="entry name" value="HisK_dim/P_sf"/>
</dbReference>
<dbReference type="NCBIfam" id="TIGR00229">
    <property type="entry name" value="sensory_box"/>
    <property type="match status" value="1"/>
</dbReference>
<dbReference type="FunFam" id="1.10.287.130:FF:000001">
    <property type="entry name" value="Two-component sensor histidine kinase"/>
    <property type="match status" value="1"/>
</dbReference>
<evidence type="ECO:0000256" key="10">
    <source>
        <dbReference type="SAM" id="Phobius"/>
    </source>
</evidence>
<dbReference type="SMART" id="SM00304">
    <property type="entry name" value="HAMP"/>
    <property type="match status" value="1"/>
</dbReference>
<feature type="transmembrane region" description="Helical" evidence="10">
    <location>
        <begin position="570"/>
        <end position="593"/>
    </location>
</feature>
<feature type="domain" description="Histidine kinase" evidence="11">
    <location>
        <begin position="779"/>
        <end position="998"/>
    </location>
</feature>
<dbReference type="Pfam" id="PF02518">
    <property type="entry name" value="HATPase_c"/>
    <property type="match status" value="1"/>
</dbReference>
<dbReference type="PANTHER" id="PTHR43047">
    <property type="entry name" value="TWO-COMPONENT HISTIDINE PROTEIN KINASE"/>
    <property type="match status" value="1"/>
</dbReference>
<dbReference type="Gene3D" id="3.30.565.10">
    <property type="entry name" value="Histidine kinase-like ATPase, C-terminal domain"/>
    <property type="match status" value="1"/>
</dbReference>
<dbReference type="InterPro" id="IPR003594">
    <property type="entry name" value="HATPase_dom"/>
</dbReference>
<dbReference type="Gene3D" id="3.30.450.20">
    <property type="entry name" value="PAS domain"/>
    <property type="match status" value="2"/>
</dbReference>
<evidence type="ECO:0000313" key="15">
    <source>
        <dbReference type="Proteomes" id="UP000249577"/>
    </source>
</evidence>
<dbReference type="InterPro" id="IPR011006">
    <property type="entry name" value="CheY-like_superfamily"/>
</dbReference>
<evidence type="ECO:0000256" key="9">
    <source>
        <dbReference type="PROSITE-ProRule" id="PRU00169"/>
    </source>
</evidence>
<dbReference type="SMART" id="SM00448">
    <property type="entry name" value="REC"/>
    <property type="match status" value="2"/>
</dbReference>
<dbReference type="Pfam" id="PF00512">
    <property type="entry name" value="HisKA"/>
    <property type="match status" value="1"/>
</dbReference>
<dbReference type="InterPro" id="IPR036890">
    <property type="entry name" value="HATPase_C_sf"/>
</dbReference>
<dbReference type="InterPro" id="IPR005467">
    <property type="entry name" value="His_kinase_dom"/>
</dbReference>
<dbReference type="EMBL" id="QFPN01000004">
    <property type="protein sequence ID" value="PZQ15774.1"/>
    <property type="molecule type" value="Genomic_DNA"/>
</dbReference>
<dbReference type="GO" id="GO:0005886">
    <property type="term" value="C:plasma membrane"/>
    <property type="evidence" value="ECO:0007669"/>
    <property type="project" value="TreeGrafter"/>
</dbReference>
<dbReference type="InterPro" id="IPR001789">
    <property type="entry name" value="Sig_transdc_resp-reg_receiver"/>
</dbReference>
<organism evidence="14 15">
    <name type="scientific">Ancylobacter novellus</name>
    <name type="common">Thiobacillus novellus</name>
    <dbReference type="NCBI Taxonomy" id="921"/>
    <lineage>
        <taxon>Bacteria</taxon>
        <taxon>Pseudomonadati</taxon>
        <taxon>Pseudomonadota</taxon>
        <taxon>Alphaproteobacteria</taxon>
        <taxon>Hyphomicrobiales</taxon>
        <taxon>Xanthobacteraceae</taxon>
        <taxon>Ancylobacter</taxon>
    </lineage>
</organism>
<feature type="transmembrane region" description="Helical" evidence="10">
    <location>
        <begin position="270"/>
        <end position="288"/>
    </location>
</feature>
<dbReference type="InterPro" id="IPR004358">
    <property type="entry name" value="Sig_transdc_His_kin-like_C"/>
</dbReference>
<evidence type="ECO:0000256" key="6">
    <source>
        <dbReference type="ARBA" id="ARBA00022777"/>
    </source>
</evidence>
<dbReference type="InterPro" id="IPR003660">
    <property type="entry name" value="HAMP_dom"/>
</dbReference>
<reference evidence="14 15" key="1">
    <citation type="submission" date="2017-08" db="EMBL/GenBank/DDBJ databases">
        <title>Infants hospitalized years apart are colonized by the same room-sourced microbial strains.</title>
        <authorList>
            <person name="Brooks B."/>
            <person name="Olm M.R."/>
            <person name="Firek B.A."/>
            <person name="Baker R."/>
            <person name="Thomas B.C."/>
            <person name="Morowitz M.J."/>
            <person name="Banfield J.F."/>
        </authorList>
    </citation>
    <scope>NUCLEOTIDE SEQUENCE [LARGE SCALE GENOMIC DNA]</scope>
    <source>
        <strain evidence="14">S2_005_003_R2_43</strain>
    </source>
</reference>
<dbReference type="AlphaFoldDB" id="A0A2W5KJ27"/>
<dbReference type="SUPFAM" id="SSF52172">
    <property type="entry name" value="CheY-like"/>
    <property type="match status" value="2"/>
</dbReference>
<feature type="transmembrane region" description="Helical" evidence="10">
    <location>
        <begin position="160"/>
        <end position="180"/>
    </location>
</feature>
<keyword evidence="5" id="KW-0808">Transferase</keyword>
<dbReference type="SMART" id="SM00387">
    <property type="entry name" value="HATPase_c"/>
    <property type="match status" value="1"/>
</dbReference>
<keyword evidence="10" id="KW-0812">Transmembrane</keyword>
<dbReference type="InterPro" id="IPR013656">
    <property type="entry name" value="PAS_4"/>
</dbReference>
<dbReference type="CDD" id="cd00130">
    <property type="entry name" value="PAS"/>
    <property type="match status" value="1"/>
</dbReference>
<dbReference type="EC" id="2.7.13.3" evidence="3"/>
<dbReference type="CDD" id="cd00082">
    <property type="entry name" value="HisKA"/>
    <property type="match status" value="1"/>
</dbReference>
<dbReference type="Pfam" id="PF00072">
    <property type="entry name" value="Response_reg"/>
    <property type="match status" value="2"/>
</dbReference>
<dbReference type="InterPro" id="IPR003661">
    <property type="entry name" value="HisK_dim/P_dom"/>
</dbReference>
<evidence type="ECO:0000313" key="14">
    <source>
        <dbReference type="EMBL" id="PZQ15774.1"/>
    </source>
</evidence>
<feature type="domain" description="Response regulatory" evidence="12">
    <location>
        <begin position="1016"/>
        <end position="1133"/>
    </location>
</feature>
<feature type="modified residue" description="4-aspartylphosphate" evidence="9">
    <location>
        <position position="1065"/>
    </location>
</feature>
<dbReference type="Pfam" id="PF08448">
    <property type="entry name" value="PAS_4"/>
    <property type="match status" value="1"/>
</dbReference>
<evidence type="ECO:0000256" key="8">
    <source>
        <dbReference type="ARBA" id="ARBA00023136"/>
    </source>
</evidence>
<dbReference type="Gene3D" id="1.10.287.130">
    <property type="match status" value="1"/>
</dbReference>
<feature type="domain" description="HAMP" evidence="13">
    <location>
        <begin position="590"/>
        <end position="642"/>
    </location>
</feature>
<dbReference type="Gene3D" id="6.10.340.10">
    <property type="match status" value="1"/>
</dbReference>
<comment type="subcellular location">
    <subcellularLocation>
        <location evidence="2">Membrane</location>
    </subcellularLocation>
</comment>
<sequence>MIDKASGSLFYDPDGSGSRAAIEIAKLGAGLTHPGGFRDRVTVRLRKAGAVRSSADSEGARYIRRFVRRALRSKVVPKTDTVRRPMTRPQAQPSTRMAIGTGLALVAAAFAGVGLLGALAGSAQFASLLPGLPPIKPYTAAAVLALVGGWRALQSPSRSVAVFGYALVAIAVGFAGVTLIRHAAGLDPHMEVVVGDRAALWAGLPAQANPAIAFALFLASGSIALTRYRSERAENARQCLRLSALVVPLFAIALHVYDPMTLGVIEGFEATPLIAALSLAFLLFAVGFDRPAGSLRWQVANIGVVVVVPLAALTVHFASAERDAALAAASERLAAIGRLGAERQDAVVAQTRQMLSFLARSSATLGAARCAKELADYVGLIPGIRSLYIVDGAGAVRCASDPAIVSLRLGDRDYVREAFAKDRFTVSGLVISRLSGTPMIALAMPASSAPGAGPDLLLAAALDVGALSGPLETLGGDLARGETLLLLDRNGTVIAARPKEAAEIGANLADATLATLALANPGQAFEAADLKGEPSVFYGRRVLDGQATLIVGAPRREVTRPVDARLNTRLLLIAGILLGSLALGVLGTEIMVLSPVRRLTAYAGRLEAGDLAARPDVRASGEVAALGRALEVMATAIEDREHRLGEAEALFRGLFDHSPDAKVVVRVEPGSRFRIETWNAAATASTGLAASEVIGREPRDVFPGARGLSIEHDMKRSLDLGRVTTVEREPHIDGLPSVYEVVHVPLRGADGAVERIFLSARDISERKRVERLKSEFVSTVSHELRTPLTSIAGSLGLLAGGAAGPLGEQAKRLIQIAHSNSLRLVRLINDILDVEKIEAGRMTFDLRSVSVADLAAQAIADLRAYADGYGVDVELLPSEVGLTVYGDQDRLIQVVTNLLSNAIKFSPRGGLVTVSAFAAGEAVSIVVKDRGPGIPEAFRSQVFTKFAQADGSDSRRKGGTGLGLAICREIVERHAGALTYRTAVGEGTEFEVQLPRHVTRRPPLASTSAPVAPRPKVLICEDDALIAAILAEQMRDAGFESVTAGTVRAALKAVQADDFVAALVDLNLPDGDGLGLIRDLRRTPKGASLPVVVVSADADTTRHAPGADRLDVAAWMRKPVDASRLAAIVLQRARAPANRPRILHVEDDVDLCNVVSAALASLGDVVSVTSVAAALREIEAGNYELAILDVALEDGSGLDVLKALKRAEPRPVPAIIFSARDAERGVGAITITKSRKSLSRLAEAVKDILDQRDAARSSQTEARQAG</sequence>
<dbReference type="InterPro" id="IPR035965">
    <property type="entry name" value="PAS-like_dom_sf"/>
</dbReference>
<feature type="transmembrane region" description="Helical" evidence="10">
    <location>
        <begin position="98"/>
        <end position="123"/>
    </location>
</feature>
<keyword evidence="8 10" id="KW-0472">Membrane</keyword>
<feature type="transmembrane region" description="Helical" evidence="10">
    <location>
        <begin position="240"/>
        <end position="258"/>
    </location>
</feature>
<dbReference type="PANTHER" id="PTHR43047:SF72">
    <property type="entry name" value="OSMOSENSING HISTIDINE PROTEIN KINASE SLN1"/>
    <property type="match status" value="1"/>
</dbReference>
<accession>A0A2W5KJ27</accession>
<protein>
    <recommendedName>
        <fullName evidence="3">histidine kinase</fullName>
        <ecNumber evidence="3">2.7.13.3</ecNumber>
    </recommendedName>
</protein>
<dbReference type="Pfam" id="PF00672">
    <property type="entry name" value="HAMP"/>
    <property type="match status" value="1"/>
</dbReference>
<dbReference type="GO" id="GO:0000155">
    <property type="term" value="F:phosphorelay sensor kinase activity"/>
    <property type="evidence" value="ECO:0007669"/>
    <property type="project" value="InterPro"/>
</dbReference>
<dbReference type="CDD" id="cd12914">
    <property type="entry name" value="PDC1_DGC_like"/>
    <property type="match status" value="1"/>
</dbReference>
<dbReference type="SMART" id="SM00388">
    <property type="entry name" value="HisKA"/>
    <property type="match status" value="1"/>
</dbReference>
<evidence type="ECO:0000256" key="4">
    <source>
        <dbReference type="ARBA" id="ARBA00022553"/>
    </source>
</evidence>